<evidence type="ECO:0008006" key="4">
    <source>
        <dbReference type="Google" id="ProtNLM"/>
    </source>
</evidence>
<dbReference type="EMBL" id="SJPS01000002">
    <property type="protein sequence ID" value="TWU28484.1"/>
    <property type="molecule type" value="Genomic_DNA"/>
</dbReference>
<gene>
    <name evidence="2" type="ORF">Pla144_17740</name>
</gene>
<dbReference type="RefSeq" id="WP_146450004.1">
    <property type="nucleotide sequence ID" value="NZ_SJPS01000002.1"/>
</dbReference>
<name>A0A5C6CY28_9BACT</name>
<evidence type="ECO:0000313" key="3">
    <source>
        <dbReference type="Proteomes" id="UP000318437"/>
    </source>
</evidence>
<dbReference type="AlphaFoldDB" id="A0A5C6CY28"/>
<reference evidence="2 3" key="1">
    <citation type="submission" date="2019-02" db="EMBL/GenBank/DDBJ databases">
        <title>Deep-cultivation of Planctomycetes and their phenomic and genomic characterization uncovers novel biology.</title>
        <authorList>
            <person name="Wiegand S."/>
            <person name="Jogler M."/>
            <person name="Boedeker C."/>
            <person name="Pinto D."/>
            <person name="Vollmers J."/>
            <person name="Rivas-Marin E."/>
            <person name="Kohn T."/>
            <person name="Peeters S.H."/>
            <person name="Heuer A."/>
            <person name="Rast P."/>
            <person name="Oberbeckmann S."/>
            <person name="Bunk B."/>
            <person name="Jeske O."/>
            <person name="Meyerdierks A."/>
            <person name="Storesund J.E."/>
            <person name="Kallscheuer N."/>
            <person name="Luecker S."/>
            <person name="Lage O.M."/>
            <person name="Pohl T."/>
            <person name="Merkel B.J."/>
            <person name="Hornburger P."/>
            <person name="Mueller R.-W."/>
            <person name="Bruemmer F."/>
            <person name="Labrenz M."/>
            <person name="Spormann A.M."/>
            <person name="Op Den Camp H."/>
            <person name="Overmann J."/>
            <person name="Amann R."/>
            <person name="Jetten M.S.M."/>
            <person name="Mascher T."/>
            <person name="Medema M.H."/>
            <person name="Devos D.P."/>
            <person name="Kaster A.-K."/>
            <person name="Ovreas L."/>
            <person name="Rohde M."/>
            <person name="Galperin M.Y."/>
            <person name="Jogler C."/>
        </authorList>
    </citation>
    <scope>NUCLEOTIDE SEQUENCE [LARGE SCALE GENOMIC DNA]</scope>
    <source>
        <strain evidence="2 3">Pla144</strain>
    </source>
</reference>
<organism evidence="2 3">
    <name type="scientific">Bythopirellula polymerisocia</name>
    <dbReference type="NCBI Taxonomy" id="2528003"/>
    <lineage>
        <taxon>Bacteria</taxon>
        <taxon>Pseudomonadati</taxon>
        <taxon>Planctomycetota</taxon>
        <taxon>Planctomycetia</taxon>
        <taxon>Pirellulales</taxon>
        <taxon>Lacipirellulaceae</taxon>
        <taxon>Bythopirellula</taxon>
    </lineage>
</organism>
<keyword evidence="1" id="KW-0732">Signal</keyword>
<keyword evidence="3" id="KW-1185">Reference proteome</keyword>
<dbReference type="OrthoDB" id="264698at2"/>
<dbReference type="Proteomes" id="UP000318437">
    <property type="component" value="Unassembled WGS sequence"/>
</dbReference>
<protein>
    <recommendedName>
        <fullName evidence="4">PEP-CTERM protein-sorting domain-containing protein</fullName>
    </recommendedName>
</protein>
<sequence precursor="true">MYSKMCVLVMAMCCCLTSVMAHGPQIQTTNDSGKIVTREIVDASDYDTVLTNPKQVYVMPLAKVASVWRAQPDSAFIGWPGFAYGFGYDATTNPEPFPVGSKFVLGFIDGLKSWNGSAFADAGASEAEAYRGTSVAPSALARTSDSGPFASLEFPGGAGISYASEGSEVHNTVNYRMLGDGNSDTSFLPDGIYLLSMQLSSSDQSIAASDPFYFMLTKNGASDLEEAIAWLPIDSSLVQVIVPEPSMLSISVVGLLSLIVLGDLSRSSRRQMP</sequence>
<feature type="chain" id="PRO_5023094426" description="PEP-CTERM protein-sorting domain-containing protein" evidence="1">
    <location>
        <begin position="22"/>
        <end position="273"/>
    </location>
</feature>
<evidence type="ECO:0000256" key="1">
    <source>
        <dbReference type="SAM" id="SignalP"/>
    </source>
</evidence>
<evidence type="ECO:0000313" key="2">
    <source>
        <dbReference type="EMBL" id="TWU28484.1"/>
    </source>
</evidence>
<feature type="signal peptide" evidence="1">
    <location>
        <begin position="1"/>
        <end position="21"/>
    </location>
</feature>
<comment type="caution">
    <text evidence="2">The sequence shown here is derived from an EMBL/GenBank/DDBJ whole genome shotgun (WGS) entry which is preliminary data.</text>
</comment>
<proteinExistence type="predicted"/>
<accession>A0A5C6CY28</accession>